<dbReference type="EMBL" id="JANBPG010004272">
    <property type="protein sequence ID" value="KAJ1877052.1"/>
    <property type="molecule type" value="Genomic_DNA"/>
</dbReference>
<proteinExistence type="predicted"/>
<protein>
    <submittedName>
        <fullName evidence="1">Uncharacterized protein</fullName>
    </submittedName>
</protein>
<sequence length="151" mass="16890">NTRRVQSIPFDKYVPDMVGFNTSGFDTAQKKQKTADTKMARMERKELMDMLFAAFARFPYWPFKGLIEHTRQPSAYLKEILLEVASLNKHGPYAAMYSLKPEFRKDAVAEVNVDAPNGSFSGERDPDAIGGDGSGAADPENAEEDDDFEDV</sequence>
<evidence type="ECO:0000313" key="1">
    <source>
        <dbReference type="EMBL" id="KAJ1877052.1"/>
    </source>
</evidence>
<reference evidence="1" key="1">
    <citation type="submission" date="2022-07" db="EMBL/GenBank/DDBJ databases">
        <title>Phylogenomic reconstructions and comparative analyses of Kickxellomycotina fungi.</title>
        <authorList>
            <person name="Reynolds N.K."/>
            <person name="Stajich J.E."/>
            <person name="Barry K."/>
            <person name="Grigoriev I.V."/>
            <person name="Crous P."/>
            <person name="Smith M.E."/>
        </authorList>
    </citation>
    <scope>NUCLEOTIDE SEQUENCE</scope>
    <source>
        <strain evidence="1">Benny 63K</strain>
    </source>
</reference>
<comment type="caution">
    <text evidence="1">The sequence shown here is derived from an EMBL/GenBank/DDBJ whole genome shotgun (WGS) entry which is preliminary data.</text>
</comment>
<evidence type="ECO:0000313" key="2">
    <source>
        <dbReference type="Proteomes" id="UP001150581"/>
    </source>
</evidence>
<feature type="non-terminal residue" evidence="1">
    <location>
        <position position="1"/>
    </location>
</feature>
<organism evidence="1 2">
    <name type="scientific">Kickxella alabastrina</name>
    <dbReference type="NCBI Taxonomy" id="61397"/>
    <lineage>
        <taxon>Eukaryota</taxon>
        <taxon>Fungi</taxon>
        <taxon>Fungi incertae sedis</taxon>
        <taxon>Zoopagomycota</taxon>
        <taxon>Kickxellomycotina</taxon>
        <taxon>Kickxellomycetes</taxon>
        <taxon>Kickxellales</taxon>
        <taxon>Kickxellaceae</taxon>
        <taxon>Kickxella</taxon>
    </lineage>
</organism>
<accession>A0ACC1HVW8</accession>
<dbReference type="Proteomes" id="UP001150581">
    <property type="component" value="Unassembled WGS sequence"/>
</dbReference>
<gene>
    <name evidence="1" type="ORF">LPJ66_012187</name>
</gene>
<name>A0ACC1HVW8_9FUNG</name>
<keyword evidence="2" id="KW-1185">Reference proteome</keyword>